<dbReference type="KEGG" id="aak:AA2016_3199"/>
<dbReference type="CDD" id="cd00293">
    <property type="entry name" value="USP-like"/>
    <property type="match status" value="1"/>
</dbReference>
<gene>
    <name evidence="3" type="ORF">AA2016_3199</name>
    <name evidence="4" type="ORF">FHS67_002963</name>
</gene>
<evidence type="ECO:0000313" key="6">
    <source>
        <dbReference type="Proteomes" id="UP000577697"/>
    </source>
</evidence>
<evidence type="ECO:0000313" key="5">
    <source>
        <dbReference type="Proteomes" id="UP000075755"/>
    </source>
</evidence>
<dbReference type="RefSeq" id="WP_067966429.1">
    <property type="nucleotide sequence ID" value="NZ_CP015005.1"/>
</dbReference>
<dbReference type="Gene3D" id="3.40.50.12370">
    <property type="match status" value="1"/>
</dbReference>
<organism evidence="3 5">
    <name type="scientific">Aminobacter aminovorans</name>
    <name type="common">Chelatobacter heintzii</name>
    <dbReference type="NCBI Taxonomy" id="83263"/>
    <lineage>
        <taxon>Bacteria</taxon>
        <taxon>Pseudomonadati</taxon>
        <taxon>Pseudomonadota</taxon>
        <taxon>Alphaproteobacteria</taxon>
        <taxon>Hyphomicrobiales</taxon>
        <taxon>Phyllobacteriaceae</taxon>
        <taxon>Aminobacter</taxon>
    </lineage>
</organism>
<comment type="similarity">
    <text evidence="1">Belongs to the universal stress protein A family.</text>
</comment>
<dbReference type="InterPro" id="IPR006016">
    <property type="entry name" value="UspA"/>
</dbReference>
<dbReference type="EMBL" id="JACICB010000010">
    <property type="protein sequence ID" value="MBB3706637.1"/>
    <property type="molecule type" value="Genomic_DNA"/>
</dbReference>
<reference evidence="3 5" key="1">
    <citation type="submission" date="2016-03" db="EMBL/GenBank/DDBJ databases">
        <title>Complete genome of Aminobacter aminovorans KCTC 2477.</title>
        <authorList>
            <person name="Kim K.M."/>
        </authorList>
    </citation>
    <scope>NUCLEOTIDE SEQUENCE [LARGE SCALE GENOMIC DNA]</scope>
    <source>
        <strain evidence="3 5">KCTC 2477</strain>
    </source>
</reference>
<keyword evidence="6" id="KW-1185">Reference proteome</keyword>
<name>A0AAC8YPG7_AMIAI</name>
<accession>A0AAC8YPG7</accession>
<feature type="domain" description="UspA" evidence="2">
    <location>
        <begin position="204"/>
        <end position="264"/>
    </location>
</feature>
<dbReference type="PANTHER" id="PTHR46268:SF15">
    <property type="entry name" value="UNIVERSAL STRESS PROTEIN HP_0031"/>
    <property type="match status" value="1"/>
</dbReference>
<dbReference type="Proteomes" id="UP000075755">
    <property type="component" value="Chromosome"/>
</dbReference>
<dbReference type="PANTHER" id="PTHR46268">
    <property type="entry name" value="STRESS RESPONSE PROTEIN NHAX"/>
    <property type="match status" value="1"/>
</dbReference>
<evidence type="ECO:0000256" key="1">
    <source>
        <dbReference type="ARBA" id="ARBA00008791"/>
    </source>
</evidence>
<dbReference type="SUPFAM" id="SSF52402">
    <property type="entry name" value="Adenine nucleotide alpha hydrolases-like"/>
    <property type="match status" value="2"/>
</dbReference>
<sequence>MSYNTILLQLDIDRPVRSRVAYAKAAALMFDADLIGFCAAEPRYVMPTGDSDLAIAEAMQRQVDEIEDRLAKVRQEFFQLAGDDKRVSWRGEIGNPNQLLALHSRAADLIVAGSGPLSAVDSNRTVDHGTLLLSAGRPVLLAPADFKPVSAEAVLIAWKDTREARRAVADAMPFLTAASRVRVVALGSVDGTARQGIDDVVSFLARHGVRATAEAIDVGGADEAEALIQIADEYGADLLVSGAYGHSRIREWAFGGVTRALLRSPAINRLMSN</sequence>
<dbReference type="Pfam" id="PF00582">
    <property type="entry name" value="Usp"/>
    <property type="match status" value="1"/>
</dbReference>
<evidence type="ECO:0000313" key="3">
    <source>
        <dbReference type="EMBL" id="AMS42123.1"/>
    </source>
</evidence>
<dbReference type="EMBL" id="CP015005">
    <property type="protein sequence ID" value="AMS42123.1"/>
    <property type="molecule type" value="Genomic_DNA"/>
</dbReference>
<proteinExistence type="inferred from homology"/>
<dbReference type="AlphaFoldDB" id="A0AAC8YPG7"/>
<evidence type="ECO:0000313" key="4">
    <source>
        <dbReference type="EMBL" id="MBB3706637.1"/>
    </source>
</evidence>
<dbReference type="Proteomes" id="UP000577697">
    <property type="component" value="Unassembled WGS sequence"/>
</dbReference>
<reference evidence="4 6" key="2">
    <citation type="submission" date="2020-08" db="EMBL/GenBank/DDBJ databases">
        <title>Genomic Encyclopedia of Type Strains, Phase IV (KMG-IV): sequencing the most valuable type-strain genomes for metagenomic binning, comparative biology and taxonomic classification.</title>
        <authorList>
            <person name="Goeker M."/>
        </authorList>
    </citation>
    <scope>NUCLEOTIDE SEQUENCE [LARGE SCALE GENOMIC DNA]</scope>
    <source>
        <strain evidence="4 6">DSM 10368</strain>
    </source>
</reference>
<protein>
    <submittedName>
        <fullName evidence="4">Nucleotide-binding universal stress UspA family protein</fullName>
    </submittedName>
    <submittedName>
        <fullName evidence="3">Universal stress family protein</fullName>
    </submittedName>
</protein>
<evidence type="ECO:0000259" key="2">
    <source>
        <dbReference type="Pfam" id="PF00582"/>
    </source>
</evidence>